<evidence type="ECO:0000256" key="1">
    <source>
        <dbReference type="SAM" id="SignalP"/>
    </source>
</evidence>
<protein>
    <recommendedName>
        <fullName evidence="4">Erythromycin esterase</fullName>
    </recommendedName>
</protein>
<dbReference type="AlphaFoldDB" id="A0A317EY45"/>
<feature type="signal peptide" evidence="1">
    <location>
        <begin position="1"/>
        <end position="19"/>
    </location>
</feature>
<dbReference type="InterPro" id="IPR052036">
    <property type="entry name" value="Hydrolase/PRTase-associated"/>
</dbReference>
<dbReference type="RefSeq" id="WP_109929243.1">
    <property type="nucleotide sequence ID" value="NZ_QGNY01000003.1"/>
</dbReference>
<keyword evidence="1" id="KW-0732">Signal</keyword>
<keyword evidence="3" id="KW-1185">Reference proteome</keyword>
<evidence type="ECO:0000313" key="3">
    <source>
        <dbReference type="Proteomes" id="UP000245391"/>
    </source>
</evidence>
<organism evidence="2 3">
    <name type="scientific">Pedobacter paludis</name>
    <dbReference type="NCBI Taxonomy" id="2203212"/>
    <lineage>
        <taxon>Bacteria</taxon>
        <taxon>Pseudomonadati</taxon>
        <taxon>Bacteroidota</taxon>
        <taxon>Sphingobacteriia</taxon>
        <taxon>Sphingobacteriales</taxon>
        <taxon>Sphingobacteriaceae</taxon>
        <taxon>Pedobacter</taxon>
    </lineage>
</organism>
<dbReference type="Pfam" id="PF05139">
    <property type="entry name" value="Erythro_esteras"/>
    <property type="match status" value="2"/>
</dbReference>
<evidence type="ECO:0000313" key="2">
    <source>
        <dbReference type="EMBL" id="PWS31771.1"/>
    </source>
</evidence>
<dbReference type="Gene3D" id="3.30.1870.10">
    <property type="entry name" value="EreA-like, domain 2"/>
    <property type="match status" value="1"/>
</dbReference>
<reference evidence="3" key="1">
    <citation type="submission" date="2018-05" db="EMBL/GenBank/DDBJ databases">
        <title>Pedobacter paludis sp. nov., isolated from wetland soil.</title>
        <authorList>
            <person name="Zhang Y."/>
        </authorList>
    </citation>
    <scope>NUCLEOTIDE SEQUENCE [LARGE SCALE GENOMIC DNA]</scope>
    <source>
        <strain evidence="3">R-8</strain>
    </source>
</reference>
<dbReference type="Proteomes" id="UP000245391">
    <property type="component" value="Unassembled WGS sequence"/>
</dbReference>
<dbReference type="GO" id="GO:0046677">
    <property type="term" value="P:response to antibiotic"/>
    <property type="evidence" value="ECO:0007669"/>
    <property type="project" value="InterPro"/>
</dbReference>
<dbReference type="Gene3D" id="3.40.1660.10">
    <property type="entry name" value="EreA-like (biosynthetic domain)"/>
    <property type="match status" value="1"/>
</dbReference>
<proteinExistence type="predicted"/>
<dbReference type="PANTHER" id="PTHR31299:SF0">
    <property type="entry name" value="ESTERASE, PUTATIVE (AFU_ORTHOLOGUE AFUA_1G05850)-RELATED"/>
    <property type="match status" value="1"/>
</dbReference>
<dbReference type="EMBL" id="QGNY01000003">
    <property type="protein sequence ID" value="PWS31771.1"/>
    <property type="molecule type" value="Genomic_DNA"/>
</dbReference>
<dbReference type="PANTHER" id="PTHR31299">
    <property type="entry name" value="ESTERASE, PUTATIVE (AFU_ORTHOLOGUE AFUA_1G05850)-RELATED"/>
    <property type="match status" value="1"/>
</dbReference>
<evidence type="ECO:0008006" key="4">
    <source>
        <dbReference type="Google" id="ProtNLM"/>
    </source>
</evidence>
<comment type="caution">
    <text evidence="2">The sequence shown here is derived from an EMBL/GenBank/DDBJ whole genome shotgun (WGS) entry which is preliminary data.</text>
</comment>
<dbReference type="OrthoDB" id="9810066at2"/>
<gene>
    <name evidence="2" type="ORF">DF947_08200</name>
</gene>
<dbReference type="CDD" id="cd14728">
    <property type="entry name" value="Ere-like"/>
    <property type="match status" value="1"/>
</dbReference>
<sequence length="310" mass="35839">MKKIIYLALLIFTILTAKAQETQKLQLDWLNQNAVSLDSDYLSKIKTGTVVGLGEASHGTEEFFREKNKIVKYLIKNQNYTQIGFEFTDTEIEKINQYVLTGKGDLKVLMDDFRLYKTQSFFDLFEWIKNYNNTSKVKIEVFGFSKIDFTDPYTRDSLMAECIIEKQVKTKAKTVAWSHNLHLARNSTMAGINGLGQHLKNYFGSDYYNIAFDTYQGTVNTLRFLEDGSFKIESHKLELPAKNFTQLFSEVKFSNFYIYLRQDSPLSGFKNSITNIWADWRAPYALPVKLTDDFDAVIFIKNTSSSIMLK</sequence>
<feature type="chain" id="PRO_5016252769" description="Erythromycin esterase" evidence="1">
    <location>
        <begin position="20"/>
        <end position="310"/>
    </location>
</feature>
<dbReference type="InterPro" id="IPR007815">
    <property type="entry name" value="Emycin_Estase"/>
</dbReference>
<accession>A0A317EY45</accession>
<dbReference type="SUPFAM" id="SSF159501">
    <property type="entry name" value="EreA/ChaN-like"/>
    <property type="match status" value="1"/>
</dbReference>
<name>A0A317EY45_9SPHI</name>